<reference evidence="2" key="1">
    <citation type="journal article" date="2017" name="Gigascience">
        <title>The genome draft of coconut (Cocos nucifera).</title>
        <authorList>
            <person name="Xiao Y."/>
            <person name="Xu P."/>
            <person name="Fan H."/>
            <person name="Baudouin L."/>
            <person name="Xia W."/>
            <person name="Bocs S."/>
            <person name="Xu J."/>
            <person name="Li Q."/>
            <person name="Guo A."/>
            <person name="Zhou L."/>
            <person name="Li J."/>
            <person name="Wu Y."/>
            <person name="Ma Z."/>
            <person name="Armero A."/>
            <person name="Issali A.E."/>
            <person name="Liu N."/>
            <person name="Peng M."/>
            <person name="Yang Y."/>
        </authorList>
    </citation>
    <scope>NUCLEOTIDE SEQUENCE</scope>
    <source>
        <tissue evidence="2">Spear leaf of Hainan Tall coconut</tissue>
    </source>
</reference>
<keyword evidence="3" id="KW-1185">Reference proteome</keyword>
<name>A0A8K0IHT8_COCNU</name>
<protein>
    <submittedName>
        <fullName evidence="2">Uncharacterized protein</fullName>
    </submittedName>
</protein>
<feature type="compositionally biased region" description="Basic and acidic residues" evidence="1">
    <location>
        <begin position="61"/>
        <end position="73"/>
    </location>
</feature>
<organism evidence="2 3">
    <name type="scientific">Cocos nucifera</name>
    <name type="common">Coconut palm</name>
    <dbReference type="NCBI Taxonomy" id="13894"/>
    <lineage>
        <taxon>Eukaryota</taxon>
        <taxon>Viridiplantae</taxon>
        <taxon>Streptophyta</taxon>
        <taxon>Embryophyta</taxon>
        <taxon>Tracheophyta</taxon>
        <taxon>Spermatophyta</taxon>
        <taxon>Magnoliopsida</taxon>
        <taxon>Liliopsida</taxon>
        <taxon>Arecaceae</taxon>
        <taxon>Arecoideae</taxon>
        <taxon>Cocoseae</taxon>
        <taxon>Attaleinae</taxon>
        <taxon>Cocos</taxon>
    </lineage>
</organism>
<comment type="caution">
    <text evidence="2">The sequence shown here is derived from an EMBL/GenBank/DDBJ whole genome shotgun (WGS) entry which is preliminary data.</text>
</comment>
<proteinExistence type="predicted"/>
<evidence type="ECO:0000313" key="3">
    <source>
        <dbReference type="Proteomes" id="UP000797356"/>
    </source>
</evidence>
<sequence length="111" mass="11318">MDRAANRFGLLVVGCEEGGSPCGAGSNGLRVGPVEGMGAGVGKPKRARPSDFDAGQVPERPSGHGKEAKDKGKSLLSLNKAKDKGPVGSVAKRDASAIPDGSGIFFFLLRP</sequence>
<dbReference type="EMBL" id="CM017879">
    <property type="protein sequence ID" value="KAG1359394.1"/>
    <property type="molecule type" value="Genomic_DNA"/>
</dbReference>
<accession>A0A8K0IHT8</accession>
<reference evidence="2" key="2">
    <citation type="submission" date="2019-07" db="EMBL/GenBank/DDBJ databases">
        <authorList>
            <person name="Yang Y."/>
            <person name="Bocs S."/>
            <person name="Baudouin L."/>
        </authorList>
    </citation>
    <scope>NUCLEOTIDE SEQUENCE</scope>
    <source>
        <tissue evidence="2">Spear leaf of Hainan Tall coconut</tissue>
    </source>
</reference>
<evidence type="ECO:0000256" key="1">
    <source>
        <dbReference type="SAM" id="MobiDB-lite"/>
    </source>
</evidence>
<feature type="compositionally biased region" description="Basic and acidic residues" evidence="1">
    <location>
        <begin position="80"/>
        <end position="94"/>
    </location>
</feature>
<dbReference type="Proteomes" id="UP000797356">
    <property type="component" value="Chromosome 8"/>
</dbReference>
<feature type="region of interest" description="Disordered" evidence="1">
    <location>
        <begin position="19"/>
        <end position="94"/>
    </location>
</feature>
<gene>
    <name evidence="2" type="ORF">COCNU_08G008400</name>
</gene>
<dbReference type="AlphaFoldDB" id="A0A8K0IHT8"/>
<evidence type="ECO:0000313" key="2">
    <source>
        <dbReference type="EMBL" id="KAG1359394.1"/>
    </source>
</evidence>